<proteinExistence type="inferred from homology"/>
<dbReference type="PANTHER" id="PTHR30442">
    <property type="entry name" value="IRON III DICITRATE TRANSPORT PROTEIN FECA"/>
    <property type="match status" value="1"/>
</dbReference>
<reference evidence="13 14" key="1">
    <citation type="submission" date="2020-02" db="EMBL/GenBank/DDBJ databases">
        <title>Flavobacterium sp. genome.</title>
        <authorList>
            <person name="Jung H.S."/>
            <person name="Baek J.H."/>
            <person name="Jeon C.O."/>
        </authorList>
    </citation>
    <scope>NUCLEOTIDE SEQUENCE [LARGE SCALE GENOMIC DNA]</scope>
    <source>
        <strain evidence="13 14">SE-s27</strain>
    </source>
</reference>
<keyword evidence="3 8" id="KW-1134">Transmembrane beta strand</keyword>
<dbReference type="InterPro" id="IPR012910">
    <property type="entry name" value="Plug_dom"/>
</dbReference>
<keyword evidence="14" id="KW-1185">Reference proteome</keyword>
<feature type="signal peptide" evidence="10">
    <location>
        <begin position="1"/>
        <end position="19"/>
    </location>
</feature>
<dbReference type="InterPro" id="IPR000531">
    <property type="entry name" value="Beta-barrel_TonB"/>
</dbReference>
<comment type="caution">
    <text evidence="13">The sequence shown here is derived from an EMBL/GenBank/DDBJ whole genome shotgun (WGS) entry which is preliminary data.</text>
</comment>
<dbReference type="PANTHER" id="PTHR30442:SF0">
    <property type="entry name" value="FE(3+) DICITRATE TRANSPORT PROTEIN FECA"/>
    <property type="match status" value="1"/>
</dbReference>
<evidence type="ECO:0000259" key="12">
    <source>
        <dbReference type="Pfam" id="PF07715"/>
    </source>
</evidence>
<dbReference type="InterPro" id="IPR037066">
    <property type="entry name" value="Plug_dom_sf"/>
</dbReference>
<evidence type="ECO:0000256" key="9">
    <source>
        <dbReference type="RuleBase" id="RU003357"/>
    </source>
</evidence>
<keyword evidence="13" id="KW-0675">Receptor</keyword>
<gene>
    <name evidence="13" type="ORF">G6042_10590</name>
</gene>
<keyword evidence="5 9" id="KW-0798">TonB box</keyword>
<organism evidence="13 14">
    <name type="scientific">Flavobacterium solisilvae</name>
    <dbReference type="NCBI Taxonomy" id="1852019"/>
    <lineage>
        <taxon>Bacteria</taxon>
        <taxon>Pseudomonadati</taxon>
        <taxon>Bacteroidota</taxon>
        <taxon>Flavobacteriia</taxon>
        <taxon>Flavobacteriales</taxon>
        <taxon>Flavobacteriaceae</taxon>
        <taxon>Flavobacterium</taxon>
    </lineage>
</organism>
<dbReference type="Proteomes" id="UP000767947">
    <property type="component" value="Unassembled WGS sequence"/>
</dbReference>
<evidence type="ECO:0000313" key="14">
    <source>
        <dbReference type="Proteomes" id="UP000767947"/>
    </source>
</evidence>
<evidence type="ECO:0000256" key="3">
    <source>
        <dbReference type="ARBA" id="ARBA00022452"/>
    </source>
</evidence>
<dbReference type="Pfam" id="PF07715">
    <property type="entry name" value="Plug"/>
    <property type="match status" value="1"/>
</dbReference>
<evidence type="ECO:0000259" key="11">
    <source>
        <dbReference type="Pfam" id="PF00593"/>
    </source>
</evidence>
<keyword evidence="10" id="KW-0732">Signal</keyword>
<evidence type="ECO:0000256" key="5">
    <source>
        <dbReference type="ARBA" id="ARBA00023077"/>
    </source>
</evidence>
<feature type="chain" id="PRO_5045067469" evidence="10">
    <location>
        <begin position="20"/>
        <end position="743"/>
    </location>
</feature>
<evidence type="ECO:0000256" key="4">
    <source>
        <dbReference type="ARBA" id="ARBA00022692"/>
    </source>
</evidence>
<keyword evidence="6 8" id="KW-0472">Membrane</keyword>
<protein>
    <submittedName>
        <fullName evidence="13">TonB-dependent receptor</fullName>
    </submittedName>
</protein>
<comment type="subcellular location">
    <subcellularLocation>
        <location evidence="1 8">Cell outer membrane</location>
        <topology evidence="1 8">Multi-pass membrane protein</topology>
    </subcellularLocation>
</comment>
<accession>A0ABX1QX00</accession>
<comment type="similarity">
    <text evidence="8 9">Belongs to the TonB-dependent receptor family.</text>
</comment>
<name>A0ABX1QX00_9FLAO</name>
<evidence type="ECO:0000256" key="10">
    <source>
        <dbReference type="SAM" id="SignalP"/>
    </source>
</evidence>
<evidence type="ECO:0000256" key="6">
    <source>
        <dbReference type="ARBA" id="ARBA00023136"/>
    </source>
</evidence>
<evidence type="ECO:0000256" key="1">
    <source>
        <dbReference type="ARBA" id="ARBA00004571"/>
    </source>
</evidence>
<dbReference type="InterPro" id="IPR036942">
    <property type="entry name" value="Beta-barrel_TonB_sf"/>
</dbReference>
<dbReference type="RefSeq" id="WP_169524408.1">
    <property type="nucleotide sequence ID" value="NZ_JAAMPT010000208.1"/>
</dbReference>
<keyword evidence="2 8" id="KW-0813">Transport</keyword>
<evidence type="ECO:0000256" key="2">
    <source>
        <dbReference type="ARBA" id="ARBA00022448"/>
    </source>
</evidence>
<evidence type="ECO:0000313" key="13">
    <source>
        <dbReference type="EMBL" id="NMH25709.1"/>
    </source>
</evidence>
<feature type="domain" description="TonB-dependent receptor plug" evidence="12">
    <location>
        <begin position="54"/>
        <end position="162"/>
    </location>
</feature>
<dbReference type="PROSITE" id="PS52016">
    <property type="entry name" value="TONB_DEPENDENT_REC_3"/>
    <property type="match status" value="1"/>
</dbReference>
<dbReference type="EMBL" id="JAAMPT010000208">
    <property type="protein sequence ID" value="NMH25709.1"/>
    <property type="molecule type" value="Genomic_DNA"/>
</dbReference>
<keyword evidence="7 8" id="KW-0998">Cell outer membrane</keyword>
<keyword evidence="4 8" id="KW-0812">Transmembrane</keyword>
<evidence type="ECO:0000256" key="8">
    <source>
        <dbReference type="PROSITE-ProRule" id="PRU01360"/>
    </source>
</evidence>
<sequence length="743" mass="82124">MKRILFALSVLTCSTQIQAQEKQNNQKRQDSTSTLKEVVINASKILGSKFEAENRTGSASYISPEDLKKFNYTDVNRILRTVPGVNVFEEDGFGLRPNISLRGTSAERSSKITLMEDGVLIAPAPYSAPAAYYVPSLARMNAVEILKGSSQIQYGPFTTGGAINFISAPIPNKFSGSIISDYGSFNTSRTNASIGVADKNVGVLVQYLNFNSDGFKNLLNDQNTGFDKNDFMAKLHLTTDTDKKIVNSLDLKIQYADEDANETYLGLTQADYDKNPFMRYASSQKDNITTKNNHIAITHTLKVDKYFSLTTTAYRNHFSRNWYKLDAVSFGGTKKGISEILENPETLSNYYAIITGETDGANNSLSVKANNRNYLSQGIQTKFDYHFATGNVFHDVEIGARLHKDEEDRFQWADGYNIVNNVMNLTNAGTAGSDDNRVAHAKALALHIQYKLKYNKLTVTPGLRFETIDLWNQNYGKVDPTRTGANLVENDNHVKVWLPGIGANYKWNNNVSVFAGVHKGFAPPTNRTGQDAESSINYELGTRFRVKKLYAEIVGFYNDYSNMLGSDLAASGGSGTLDQFNAGEVRVNGVEVLLNYNVLAETSKFKVPVTFSYTMTNTEFLNDFASTDGTWGTISKGDEIPYISKHQFQSSIGVEHEKFEATVSGRLNGKFRTQAGKGSIPANELVPNSFVVDFAAKYNLNKYIGIIGNINNVFDTTYLVSRVPAGLRPGMPFFASAGLVAQF</sequence>
<dbReference type="InterPro" id="IPR039426">
    <property type="entry name" value="TonB-dep_rcpt-like"/>
</dbReference>
<evidence type="ECO:0000256" key="7">
    <source>
        <dbReference type="ARBA" id="ARBA00023237"/>
    </source>
</evidence>
<dbReference type="SUPFAM" id="SSF56935">
    <property type="entry name" value="Porins"/>
    <property type="match status" value="1"/>
</dbReference>
<feature type="domain" description="TonB-dependent receptor-like beta-barrel" evidence="11">
    <location>
        <begin position="350"/>
        <end position="713"/>
    </location>
</feature>
<dbReference type="Pfam" id="PF00593">
    <property type="entry name" value="TonB_dep_Rec_b-barrel"/>
    <property type="match status" value="1"/>
</dbReference>
<dbReference type="Gene3D" id="2.170.130.10">
    <property type="entry name" value="TonB-dependent receptor, plug domain"/>
    <property type="match status" value="1"/>
</dbReference>
<dbReference type="Gene3D" id="2.40.170.20">
    <property type="entry name" value="TonB-dependent receptor, beta-barrel domain"/>
    <property type="match status" value="1"/>
</dbReference>